<name>A0AAT9GQF1_9CREN</name>
<dbReference type="KEGG" id="sjv:SJAV_10170"/>
<keyword evidence="1" id="KW-1133">Transmembrane helix</keyword>
<keyword evidence="1" id="KW-0812">Transmembrane</keyword>
<proteinExistence type="predicted"/>
<feature type="transmembrane region" description="Helical" evidence="1">
    <location>
        <begin position="318"/>
        <end position="339"/>
    </location>
</feature>
<gene>
    <name evidence="2" type="ORF">SJAV_10170</name>
</gene>
<feature type="transmembrane region" description="Helical" evidence="1">
    <location>
        <begin position="27"/>
        <end position="48"/>
    </location>
</feature>
<reference evidence="2" key="1">
    <citation type="submission" date="2024-03" db="EMBL/GenBank/DDBJ databases">
        <title>Complete genome sequence of Sulfurisphaera javensis strain KD-1.</title>
        <authorList>
            <person name="Sakai H."/>
            <person name="Nur N."/>
            <person name="Suwanto A."/>
            <person name="Kurosawa N."/>
        </authorList>
    </citation>
    <scope>NUCLEOTIDE SEQUENCE</scope>
    <source>
        <strain evidence="2">KD-1</strain>
    </source>
</reference>
<accession>A0AAT9GQF1</accession>
<organism evidence="2">
    <name type="scientific">Sulfurisphaera javensis</name>
    <dbReference type="NCBI Taxonomy" id="2049879"/>
    <lineage>
        <taxon>Archaea</taxon>
        <taxon>Thermoproteota</taxon>
        <taxon>Thermoprotei</taxon>
        <taxon>Sulfolobales</taxon>
        <taxon>Sulfolobaceae</taxon>
        <taxon>Sulfurisphaera</taxon>
    </lineage>
</organism>
<feature type="transmembrane region" description="Helical" evidence="1">
    <location>
        <begin position="239"/>
        <end position="260"/>
    </location>
</feature>
<feature type="transmembrane region" description="Helical" evidence="1">
    <location>
        <begin position="266"/>
        <end position="285"/>
    </location>
</feature>
<dbReference type="RefSeq" id="WP_369611246.1">
    <property type="nucleotide sequence ID" value="NZ_AP031322.1"/>
</dbReference>
<evidence type="ECO:0000313" key="2">
    <source>
        <dbReference type="EMBL" id="BFH73073.1"/>
    </source>
</evidence>
<feature type="transmembrane region" description="Helical" evidence="1">
    <location>
        <begin position="68"/>
        <end position="95"/>
    </location>
</feature>
<feature type="transmembrane region" description="Helical" evidence="1">
    <location>
        <begin position="124"/>
        <end position="143"/>
    </location>
</feature>
<dbReference type="AlphaFoldDB" id="A0AAT9GQF1"/>
<protein>
    <submittedName>
        <fullName evidence="2">Uncharacterized protein</fullName>
    </submittedName>
</protein>
<feature type="transmembrane region" description="Helical" evidence="1">
    <location>
        <begin position="292"/>
        <end position="312"/>
    </location>
</feature>
<dbReference type="EMBL" id="AP031322">
    <property type="protein sequence ID" value="BFH73073.1"/>
    <property type="molecule type" value="Genomic_DNA"/>
</dbReference>
<dbReference type="GeneID" id="92353945"/>
<keyword evidence="1" id="KW-0472">Membrane</keyword>
<feature type="transmembrane region" description="Helical" evidence="1">
    <location>
        <begin position="184"/>
        <end position="201"/>
    </location>
</feature>
<feature type="transmembrane region" description="Helical" evidence="1">
    <location>
        <begin position="155"/>
        <end position="175"/>
    </location>
</feature>
<feature type="transmembrane region" description="Helical" evidence="1">
    <location>
        <begin position="101"/>
        <end position="119"/>
    </location>
</feature>
<feature type="transmembrane region" description="Helical" evidence="1">
    <location>
        <begin position="207"/>
        <end position="227"/>
    </location>
</feature>
<sequence>MKNEILIFSIILSTVAPGIIATTHLSIYIALPSFLLGLIIAYLTYLLVNVKWDYQGLYGYAKDTHPLLGFIFLISWLISYYLYVVYTAIYIPYYVLNLDNIQATIISLFVGILVILALITNPYYAFPAIAFSQIILAIPLGWKLQLGYTPPIPELFTNILSSSLLVVCITLSTFIKGEKKYSPYIIYAVLIYGIALLYGSFLSPDLIGVYASAIGNFGLILAEFTMIRNLLFSINKIRLYRVLVLLSLPIIGIGNINYSLFYNSLIFPSVSLLYLSLFVSFLSLYKYFSSAFVRVLTTISLVLFIYGEYSIITITKSYLFYESVIAITLSVIIALILYYRKLSI</sequence>
<evidence type="ECO:0000256" key="1">
    <source>
        <dbReference type="SAM" id="Phobius"/>
    </source>
</evidence>